<comment type="caution">
    <text evidence="5">Lacks conserved residue(s) required for the propagation of feature annotation.</text>
</comment>
<dbReference type="Proteomes" id="UP001148018">
    <property type="component" value="Unassembled WGS sequence"/>
</dbReference>
<accession>A0A9Q0I0B9</accession>
<dbReference type="InterPro" id="IPR001862">
    <property type="entry name" value="MAC_perforin"/>
</dbReference>
<evidence type="ECO:0000256" key="3">
    <source>
        <dbReference type="ARBA" id="ARBA00022852"/>
    </source>
</evidence>
<sequence>MRTAVKVPTMQVRVRPVEVFAQSRGTLCAGEAAQEALCVPDTACPLQTGCRDRFRCTSGQCIGLSLVCNGDQDCEDGLDERDCKGVNRSVCDTDRTPPNSDLTGRG</sequence>
<keyword evidence="4 5" id="KW-1015">Disulfide bond</keyword>
<dbReference type="Gene3D" id="4.10.400.10">
    <property type="entry name" value="Low-density Lipoprotein Receptor"/>
    <property type="match status" value="1"/>
</dbReference>
<dbReference type="SMART" id="SM00192">
    <property type="entry name" value="LDLa"/>
    <property type="match status" value="1"/>
</dbReference>
<feature type="disulfide bond" evidence="5">
    <location>
        <begin position="68"/>
        <end position="83"/>
    </location>
</feature>
<proteinExistence type="predicted"/>
<dbReference type="GO" id="GO:0006956">
    <property type="term" value="P:complement activation"/>
    <property type="evidence" value="ECO:0007669"/>
    <property type="project" value="TreeGrafter"/>
</dbReference>
<gene>
    <name evidence="6" type="ORF">NHX12_034223</name>
</gene>
<dbReference type="AlphaFoldDB" id="A0A9Q0I0B9"/>
<keyword evidence="3" id="KW-0204">Cytolysis</keyword>
<evidence type="ECO:0000313" key="6">
    <source>
        <dbReference type="EMBL" id="KAJ3580720.1"/>
    </source>
</evidence>
<feature type="disulfide bond" evidence="5">
    <location>
        <begin position="56"/>
        <end position="74"/>
    </location>
</feature>
<dbReference type="PANTHER" id="PTHR45742:SF2">
    <property type="entry name" value="COMPLEMENT COMPONENT C7"/>
    <property type="match status" value="1"/>
</dbReference>
<dbReference type="InterPro" id="IPR002172">
    <property type="entry name" value="LDrepeatLR_classA_rpt"/>
</dbReference>
<dbReference type="PROSITE" id="PS50068">
    <property type="entry name" value="LDLRA_2"/>
    <property type="match status" value="1"/>
</dbReference>
<dbReference type="Pfam" id="PF00057">
    <property type="entry name" value="Ldl_recept_a"/>
    <property type="match status" value="1"/>
</dbReference>
<name>A0A9Q0I0B9_9TELE</name>
<evidence type="ECO:0000256" key="4">
    <source>
        <dbReference type="ARBA" id="ARBA00023157"/>
    </source>
</evidence>
<evidence type="ECO:0000313" key="7">
    <source>
        <dbReference type="Proteomes" id="UP001148018"/>
    </source>
</evidence>
<keyword evidence="2" id="KW-0964">Secreted</keyword>
<dbReference type="CDD" id="cd00112">
    <property type="entry name" value="LDLa"/>
    <property type="match status" value="1"/>
</dbReference>
<evidence type="ECO:0000256" key="2">
    <source>
        <dbReference type="ARBA" id="ARBA00022525"/>
    </source>
</evidence>
<dbReference type="InterPro" id="IPR036055">
    <property type="entry name" value="LDL_receptor-like_sf"/>
</dbReference>
<evidence type="ECO:0000256" key="5">
    <source>
        <dbReference type="PROSITE-ProRule" id="PRU00124"/>
    </source>
</evidence>
<keyword evidence="7" id="KW-1185">Reference proteome</keyword>
<reference evidence="6" key="1">
    <citation type="submission" date="2022-07" db="EMBL/GenBank/DDBJ databases">
        <title>Chromosome-level genome of Muraenolepis orangiensis.</title>
        <authorList>
            <person name="Kim J."/>
        </authorList>
    </citation>
    <scope>NUCLEOTIDE SEQUENCE</scope>
    <source>
        <strain evidence="6">KU_S4_2022</strain>
        <tissue evidence="6">Muscle</tissue>
    </source>
</reference>
<organism evidence="6 7">
    <name type="scientific">Muraenolepis orangiensis</name>
    <name type="common">Patagonian moray cod</name>
    <dbReference type="NCBI Taxonomy" id="630683"/>
    <lineage>
        <taxon>Eukaryota</taxon>
        <taxon>Metazoa</taxon>
        <taxon>Chordata</taxon>
        <taxon>Craniata</taxon>
        <taxon>Vertebrata</taxon>
        <taxon>Euteleostomi</taxon>
        <taxon>Actinopterygii</taxon>
        <taxon>Neopterygii</taxon>
        <taxon>Teleostei</taxon>
        <taxon>Neoteleostei</taxon>
        <taxon>Acanthomorphata</taxon>
        <taxon>Zeiogadaria</taxon>
        <taxon>Gadariae</taxon>
        <taxon>Gadiformes</taxon>
        <taxon>Muraenolepidoidei</taxon>
        <taxon>Muraenolepididae</taxon>
        <taxon>Muraenolepis</taxon>
    </lineage>
</organism>
<dbReference type="OrthoDB" id="504708at2759"/>
<dbReference type="SUPFAM" id="SSF57424">
    <property type="entry name" value="LDL receptor-like module"/>
    <property type="match status" value="1"/>
</dbReference>
<dbReference type="PANTHER" id="PTHR45742">
    <property type="entry name" value="COMPLEMENT COMPONENT C6"/>
    <property type="match status" value="1"/>
</dbReference>
<dbReference type="GO" id="GO:0005576">
    <property type="term" value="C:extracellular region"/>
    <property type="evidence" value="ECO:0007669"/>
    <property type="project" value="UniProtKB-SubCell"/>
</dbReference>
<dbReference type="GO" id="GO:0005579">
    <property type="term" value="C:membrane attack complex"/>
    <property type="evidence" value="ECO:0007669"/>
    <property type="project" value="InterPro"/>
</dbReference>
<comment type="subcellular location">
    <subcellularLocation>
        <location evidence="1">Secreted</location>
    </subcellularLocation>
</comment>
<comment type="caution">
    <text evidence="6">The sequence shown here is derived from an EMBL/GenBank/DDBJ whole genome shotgun (WGS) entry which is preliminary data.</text>
</comment>
<dbReference type="GO" id="GO:0031640">
    <property type="term" value="P:killing of cells of another organism"/>
    <property type="evidence" value="ECO:0007669"/>
    <property type="project" value="UniProtKB-KW"/>
</dbReference>
<evidence type="ECO:0000256" key="1">
    <source>
        <dbReference type="ARBA" id="ARBA00004613"/>
    </source>
</evidence>
<dbReference type="EMBL" id="JANIIK010007695">
    <property type="protein sequence ID" value="KAJ3580720.1"/>
    <property type="molecule type" value="Genomic_DNA"/>
</dbReference>
<protein>
    <submittedName>
        <fullName evidence="6">Uncharacterized protein</fullName>
    </submittedName>
</protein>
<dbReference type="PRINTS" id="PR00764">
    <property type="entry name" value="COMPLEMENTC9"/>
</dbReference>